<keyword evidence="2" id="KW-1185">Reference proteome</keyword>
<dbReference type="RefSeq" id="WP_212595585.1">
    <property type="nucleotide sequence ID" value="NZ_CP073587.1"/>
</dbReference>
<sequence length="90" mass="9680">MENIALLVSLEGTSKRVTTDWRSLAATLKQRGLGDCALQQLHIELLAGLIVSTRGLTLCKKLSLPIPDDMDWHLLGTSHAAAEQATMAGL</sequence>
<dbReference type="EMBL" id="CP073587">
    <property type="protein sequence ID" value="QUN06571.1"/>
    <property type="molecule type" value="Genomic_DNA"/>
</dbReference>
<dbReference type="Proteomes" id="UP000679575">
    <property type="component" value="Chromosome"/>
</dbReference>
<gene>
    <name evidence="1" type="ORF">KDN34_03695</name>
</gene>
<name>A0ABX7YW57_9GAMM</name>
<protein>
    <submittedName>
        <fullName evidence="1">Uncharacterized protein</fullName>
    </submittedName>
</protein>
<reference evidence="1 2" key="1">
    <citation type="submission" date="2021-04" db="EMBL/GenBank/DDBJ databases">
        <title>Novel species identification of genus Shewanella.</title>
        <authorList>
            <person name="Liu G."/>
        </authorList>
    </citation>
    <scope>NUCLEOTIDE SEQUENCE [LARGE SCALE GENOMIC DNA]</scope>
    <source>
        <strain evidence="1 2">FJAT-54481</strain>
    </source>
</reference>
<evidence type="ECO:0000313" key="2">
    <source>
        <dbReference type="Proteomes" id="UP000679575"/>
    </source>
</evidence>
<evidence type="ECO:0000313" key="1">
    <source>
        <dbReference type="EMBL" id="QUN06571.1"/>
    </source>
</evidence>
<proteinExistence type="predicted"/>
<organism evidence="1 2">
    <name type="scientific">Shewanella yunxiaonensis</name>
    <dbReference type="NCBI Taxonomy" id="2829809"/>
    <lineage>
        <taxon>Bacteria</taxon>
        <taxon>Pseudomonadati</taxon>
        <taxon>Pseudomonadota</taxon>
        <taxon>Gammaproteobacteria</taxon>
        <taxon>Alteromonadales</taxon>
        <taxon>Shewanellaceae</taxon>
        <taxon>Shewanella</taxon>
    </lineage>
</organism>
<accession>A0ABX7YW57</accession>